<evidence type="ECO:0000256" key="7">
    <source>
        <dbReference type="SAM" id="MobiDB-lite"/>
    </source>
</evidence>
<protein>
    <recommendedName>
        <fullName evidence="8">TauD/TfdA-like domain-containing protein</fullName>
    </recommendedName>
</protein>
<feature type="compositionally biased region" description="Low complexity" evidence="7">
    <location>
        <begin position="405"/>
        <end position="419"/>
    </location>
</feature>
<dbReference type="PANTHER" id="PTHR43779:SF2">
    <property type="entry name" value="ALPHA-KETOGLUTARATE-DEPENDENT XANTHINE DIOXYGENASE XAN1"/>
    <property type="match status" value="1"/>
</dbReference>
<evidence type="ECO:0000313" key="9">
    <source>
        <dbReference type="EMBL" id="JAT71346.1"/>
    </source>
</evidence>
<proteinExistence type="inferred from homology"/>
<dbReference type="InterPro" id="IPR042098">
    <property type="entry name" value="TauD-like_sf"/>
</dbReference>
<feature type="compositionally biased region" description="Basic residues" evidence="7">
    <location>
        <begin position="521"/>
        <end position="532"/>
    </location>
</feature>
<comment type="cofactor">
    <cofactor evidence="1">
        <name>Fe(2+)</name>
        <dbReference type="ChEBI" id="CHEBI:29033"/>
    </cofactor>
</comment>
<feature type="compositionally biased region" description="Basic residues" evidence="7">
    <location>
        <begin position="329"/>
        <end position="346"/>
    </location>
</feature>
<evidence type="ECO:0000256" key="1">
    <source>
        <dbReference type="ARBA" id="ARBA00001954"/>
    </source>
</evidence>
<name>A0A1D1ZWM7_AUXPR</name>
<evidence type="ECO:0000256" key="5">
    <source>
        <dbReference type="ARBA" id="ARBA00023002"/>
    </source>
</evidence>
<organism evidence="9">
    <name type="scientific">Auxenochlorella protothecoides</name>
    <name type="common">Green microalga</name>
    <name type="synonym">Chlorella protothecoides</name>
    <dbReference type="NCBI Taxonomy" id="3075"/>
    <lineage>
        <taxon>Eukaryota</taxon>
        <taxon>Viridiplantae</taxon>
        <taxon>Chlorophyta</taxon>
        <taxon>core chlorophytes</taxon>
        <taxon>Trebouxiophyceae</taxon>
        <taxon>Chlorellales</taxon>
        <taxon>Chlorellaceae</taxon>
        <taxon>Auxenochlorella</taxon>
    </lineage>
</organism>
<dbReference type="SUPFAM" id="SSF51197">
    <property type="entry name" value="Clavaminate synthase-like"/>
    <property type="match status" value="1"/>
</dbReference>
<reference evidence="9" key="1">
    <citation type="submission" date="2015-08" db="EMBL/GenBank/DDBJ databases">
        <authorList>
            <person name="Babu N.S."/>
            <person name="Beckwith C.J."/>
            <person name="Beseler K.G."/>
            <person name="Brison A."/>
            <person name="Carone J.V."/>
            <person name="Caskin T.P."/>
            <person name="Diamond M."/>
            <person name="Durham M.E."/>
            <person name="Foxe J.M."/>
            <person name="Go M."/>
            <person name="Henderson B.A."/>
            <person name="Jones I.B."/>
            <person name="McGettigan J.A."/>
            <person name="Micheletti S.J."/>
            <person name="Nasrallah M.E."/>
            <person name="Ortiz D."/>
            <person name="Piller C.R."/>
            <person name="Privatt S.R."/>
            <person name="Schneider S.L."/>
            <person name="Sharp S."/>
            <person name="Smith T.C."/>
            <person name="Stanton J.D."/>
            <person name="Ullery H.E."/>
            <person name="Wilson R.J."/>
            <person name="Serrano M.G."/>
            <person name="Buck G."/>
            <person name="Lee V."/>
            <person name="Wang Y."/>
            <person name="Carvalho R."/>
            <person name="Voegtly L."/>
            <person name="Shi R."/>
            <person name="Duckworth R."/>
            <person name="Johnson A."/>
            <person name="Loviza R."/>
            <person name="Walstead R."/>
            <person name="Shah Z."/>
            <person name="Kiflezghi M."/>
            <person name="Wade K."/>
            <person name="Ball S.L."/>
            <person name="Bradley K.W."/>
            <person name="Asai D.J."/>
            <person name="Bowman C.A."/>
            <person name="Russell D.A."/>
            <person name="Pope W.H."/>
            <person name="Jacobs-Sera D."/>
            <person name="Hendrix R.W."/>
            <person name="Hatfull G.F."/>
        </authorList>
    </citation>
    <scope>NUCLEOTIDE SEQUENCE</scope>
</reference>
<accession>A0A1D1ZWM7</accession>
<dbReference type="InterPro" id="IPR003819">
    <property type="entry name" value="TauD/TfdA-like"/>
</dbReference>
<dbReference type="GO" id="GO:0046872">
    <property type="term" value="F:metal ion binding"/>
    <property type="evidence" value="ECO:0007669"/>
    <property type="project" value="UniProtKB-KW"/>
</dbReference>
<dbReference type="Gene3D" id="3.60.130.10">
    <property type="entry name" value="Clavaminate synthase-like"/>
    <property type="match status" value="1"/>
</dbReference>
<keyword evidence="6" id="KW-0408">Iron</keyword>
<evidence type="ECO:0000256" key="3">
    <source>
        <dbReference type="ARBA" id="ARBA00022723"/>
    </source>
</evidence>
<evidence type="ECO:0000256" key="2">
    <source>
        <dbReference type="ARBA" id="ARBA00005896"/>
    </source>
</evidence>
<dbReference type="AlphaFoldDB" id="A0A1D1ZWM7"/>
<dbReference type="InterPro" id="IPR051178">
    <property type="entry name" value="TfdA_dioxygenase"/>
</dbReference>
<comment type="similarity">
    <text evidence="2">Belongs to the TfdA dioxygenase family.</text>
</comment>
<evidence type="ECO:0000256" key="4">
    <source>
        <dbReference type="ARBA" id="ARBA00022964"/>
    </source>
</evidence>
<feature type="compositionally biased region" description="Gly residues" evidence="7">
    <location>
        <begin position="382"/>
        <end position="392"/>
    </location>
</feature>
<evidence type="ECO:0000259" key="8">
    <source>
        <dbReference type="Pfam" id="PF02668"/>
    </source>
</evidence>
<keyword evidence="3" id="KW-0479">Metal-binding</keyword>
<dbReference type="PANTHER" id="PTHR43779">
    <property type="entry name" value="DIOXYGENASE RV0097-RELATED"/>
    <property type="match status" value="1"/>
</dbReference>
<sequence length="585" mass="63364">MICGAGPKVHFYCATEGLYHKGRRATFKFPFGLRTLTSLRPHPRIPRMVNSAICTKPLPAPPSVDAKLFKSFGVEVVSGFDPTDFTPEQFIELERLLYEHDVVLFRGLDLAPEHQYKLTKAFDPTCESYGHGNNQTTKQAKSVLHPDLKTIPSVPQVQLIGNGIVHDHWGLAEAKLKHPHHRTFHKDPVSEEDEAAGATRFYRWHIDAALYGDLAPPKVDEGEGGPGVLLANTHPGRGCALRHWFVSRRRWCMFTRLKSRLNGPLSRFPLRQRHVALSPLRGLLGPCTPYLPPLPPSRREHPGDLPVRCGCPRRPAPGLPVRRRDGGRARRPPGHHRLCLRHHHAGRAPARPAQPGGALLGPLRPASLRLDGPRPCAAHGPGPRGRGAGGPPRGAAPLGPPGPADPARVLAQPGDGAPAPAGPPLRHPGPGGKASAPWRGIPNDRRPLPQRRRGHRPGRGAAPGLRAAAPGHRAGAGVPARLVRRRPGPVPQPGRAAQRGGGLPARPGAQVPPVQLGRQRPPCRAHARGHRHVRVSPAPRVLAMSTPRRRPARCTLLLSWSGLPLRPAPVVVSLLLSDPSVRARR</sequence>
<gene>
    <name evidence="9" type="ORF">g.14182</name>
</gene>
<keyword evidence="5" id="KW-0560">Oxidoreductase</keyword>
<feature type="region of interest" description="Disordered" evidence="7">
    <location>
        <begin position="316"/>
        <end position="532"/>
    </location>
</feature>
<feature type="compositionally biased region" description="Low complexity" evidence="7">
    <location>
        <begin position="459"/>
        <end position="481"/>
    </location>
</feature>
<feature type="compositionally biased region" description="Low complexity" evidence="7">
    <location>
        <begin position="347"/>
        <end position="381"/>
    </location>
</feature>
<dbReference type="EMBL" id="GDKF01007276">
    <property type="protein sequence ID" value="JAT71346.1"/>
    <property type="molecule type" value="Transcribed_RNA"/>
</dbReference>
<feature type="compositionally biased region" description="Basic residues" evidence="7">
    <location>
        <begin position="448"/>
        <end position="458"/>
    </location>
</feature>
<feature type="domain" description="TauD/TfdA-like" evidence="8">
    <location>
        <begin position="68"/>
        <end position="138"/>
    </location>
</feature>
<evidence type="ECO:0000256" key="6">
    <source>
        <dbReference type="ARBA" id="ARBA00023004"/>
    </source>
</evidence>
<dbReference type="GO" id="GO:0051213">
    <property type="term" value="F:dioxygenase activity"/>
    <property type="evidence" value="ECO:0007669"/>
    <property type="project" value="UniProtKB-KW"/>
</dbReference>
<keyword evidence="4" id="KW-0223">Dioxygenase</keyword>
<dbReference type="Pfam" id="PF02668">
    <property type="entry name" value="TauD"/>
    <property type="match status" value="1"/>
</dbReference>